<name>A0AA35SH59_GEOBA</name>
<dbReference type="InterPro" id="IPR003653">
    <property type="entry name" value="Peptidase_C48_C"/>
</dbReference>
<evidence type="ECO:0000313" key="6">
    <source>
        <dbReference type="EMBL" id="CAI8030020.1"/>
    </source>
</evidence>
<evidence type="ECO:0000256" key="1">
    <source>
        <dbReference type="ARBA" id="ARBA00005234"/>
    </source>
</evidence>
<dbReference type="InterPro" id="IPR038765">
    <property type="entry name" value="Papain-like_cys_pep_sf"/>
</dbReference>
<feature type="compositionally biased region" description="Low complexity" evidence="4">
    <location>
        <begin position="34"/>
        <end position="57"/>
    </location>
</feature>
<feature type="domain" description="Ubiquitin-like protease family profile" evidence="5">
    <location>
        <begin position="261"/>
        <end position="299"/>
    </location>
</feature>
<evidence type="ECO:0000313" key="7">
    <source>
        <dbReference type="Proteomes" id="UP001174909"/>
    </source>
</evidence>
<evidence type="ECO:0000259" key="5">
    <source>
        <dbReference type="Pfam" id="PF02902"/>
    </source>
</evidence>
<dbReference type="Proteomes" id="UP001174909">
    <property type="component" value="Unassembled WGS sequence"/>
</dbReference>
<sequence length="376" mass="41972">MSNLPNRVRRHIRTFACSLQWTRLPKERWSQLFSSPSTSSQATPPATTHRSPSLIPSPLSPPLPPRHLTSPPVTQPPAAPENIGPKLRGWFISPGGLSGAPPRIPSCLPGLPVRVQSSAFLSLPHSPPPSPLPSSDVVQRRKWVESLKADHTHSLSQHRAAVKLELRHLAVCREQRFRAEDSRVRHLQDSVRNMSLLSDIGHDDEEEDEEDEGREEMAELTEQQLQQVQRVLSRGSGLEVLSQRFNISIKRDDVMTLAGLNWLNDEVINFYMNLIMERGREEGSVCSVHVMSSFFTPNSVTWGTPGYGGGPKRWMCSQWTWCSTPSTSGPTGVWLPSTTGSNPSPTTTPWVGRASLAWRNCETTCCLSTETRRRQN</sequence>
<protein>
    <submittedName>
        <fullName evidence="6">Sentrin-specific protease 1</fullName>
    </submittedName>
</protein>
<dbReference type="SUPFAM" id="SSF54001">
    <property type="entry name" value="Cysteine proteinases"/>
    <property type="match status" value="1"/>
</dbReference>
<feature type="region of interest" description="Disordered" evidence="4">
    <location>
        <begin position="195"/>
        <end position="215"/>
    </location>
</feature>
<keyword evidence="3" id="KW-0378">Hydrolase</keyword>
<evidence type="ECO:0000256" key="3">
    <source>
        <dbReference type="ARBA" id="ARBA00022801"/>
    </source>
</evidence>
<dbReference type="Pfam" id="PF02902">
    <property type="entry name" value="Peptidase_C48"/>
    <property type="match status" value="1"/>
</dbReference>
<reference evidence="6" key="1">
    <citation type="submission" date="2023-03" db="EMBL/GenBank/DDBJ databases">
        <authorList>
            <person name="Steffen K."/>
            <person name="Cardenas P."/>
        </authorList>
    </citation>
    <scope>NUCLEOTIDE SEQUENCE</scope>
</reference>
<feature type="region of interest" description="Disordered" evidence="4">
    <location>
        <begin position="32"/>
        <end position="85"/>
    </location>
</feature>
<evidence type="ECO:0000256" key="4">
    <source>
        <dbReference type="SAM" id="MobiDB-lite"/>
    </source>
</evidence>
<dbReference type="EMBL" id="CASHTH010002455">
    <property type="protein sequence ID" value="CAI8030020.1"/>
    <property type="molecule type" value="Genomic_DNA"/>
</dbReference>
<comment type="similarity">
    <text evidence="1">Belongs to the peptidase C48 family.</text>
</comment>
<dbReference type="AlphaFoldDB" id="A0AA35SH59"/>
<accession>A0AA35SH59</accession>
<dbReference type="GO" id="GO:0006508">
    <property type="term" value="P:proteolysis"/>
    <property type="evidence" value="ECO:0007669"/>
    <property type="project" value="UniProtKB-KW"/>
</dbReference>
<comment type="caution">
    <text evidence="6">The sequence shown here is derived from an EMBL/GenBank/DDBJ whole genome shotgun (WGS) entry which is preliminary data.</text>
</comment>
<gene>
    <name evidence="6" type="ORF">GBAR_LOCUS17018</name>
</gene>
<keyword evidence="7" id="KW-1185">Reference proteome</keyword>
<dbReference type="Gene3D" id="3.40.395.10">
    <property type="entry name" value="Adenoviral Proteinase, Chain A"/>
    <property type="match status" value="1"/>
</dbReference>
<organism evidence="6 7">
    <name type="scientific">Geodia barretti</name>
    <name type="common">Barrett's horny sponge</name>
    <dbReference type="NCBI Taxonomy" id="519541"/>
    <lineage>
        <taxon>Eukaryota</taxon>
        <taxon>Metazoa</taxon>
        <taxon>Porifera</taxon>
        <taxon>Demospongiae</taxon>
        <taxon>Heteroscleromorpha</taxon>
        <taxon>Tetractinellida</taxon>
        <taxon>Astrophorina</taxon>
        <taxon>Geodiidae</taxon>
        <taxon>Geodia</taxon>
    </lineage>
</organism>
<evidence type="ECO:0000256" key="2">
    <source>
        <dbReference type="ARBA" id="ARBA00022670"/>
    </source>
</evidence>
<proteinExistence type="inferred from homology"/>
<keyword evidence="2 6" id="KW-0645">Protease</keyword>
<feature type="compositionally biased region" description="Acidic residues" evidence="4">
    <location>
        <begin position="202"/>
        <end position="214"/>
    </location>
</feature>
<dbReference type="GO" id="GO:0008234">
    <property type="term" value="F:cysteine-type peptidase activity"/>
    <property type="evidence" value="ECO:0007669"/>
    <property type="project" value="InterPro"/>
</dbReference>